<proteinExistence type="predicted"/>
<comment type="caution">
    <text evidence="1">The sequence shown here is derived from an EMBL/GenBank/DDBJ whole genome shotgun (WGS) entry which is preliminary data.</text>
</comment>
<sequence length="107" mass="11388">MRWHGYTPSSQIAAGTRLHIVEVEAGPADGSRGALMAGAEIEVDLGAGGRTTVVVTEIGPHHADIFLPDGSVWTMTPHSVEDGHVATVFEGSHFHNWIVRAARPGIR</sequence>
<reference evidence="1" key="2">
    <citation type="submission" date="2023-02" db="EMBL/GenBank/DDBJ databases">
        <authorList>
            <person name="Rayyan A."/>
            <person name="Meyer T."/>
            <person name="Kyndt J.A."/>
        </authorList>
    </citation>
    <scope>NUCLEOTIDE SEQUENCE</scope>
    <source>
        <strain evidence="1">DSM 9987</strain>
    </source>
</reference>
<protein>
    <submittedName>
        <fullName evidence="1">Uncharacterized protein</fullName>
    </submittedName>
</protein>
<name>A0ABT5J504_RHOTP</name>
<keyword evidence="2" id="KW-1185">Reference proteome</keyword>
<gene>
    <name evidence="1" type="ORF">PQJ73_03440</name>
</gene>
<dbReference type="RefSeq" id="WP_272775572.1">
    <property type="nucleotide sequence ID" value="NZ_JAQQLI010000003.1"/>
</dbReference>
<evidence type="ECO:0000313" key="2">
    <source>
        <dbReference type="Proteomes" id="UP001165652"/>
    </source>
</evidence>
<organism evidence="1 2">
    <name type="scientific">Rhodoplanes tepidamans</name>
    <name type="common">Rhodoplanes cryptolactis</name>
    <dbReference type="NCBI Taxonomy" id="200616"/>
    <lineage>
        <taxon>Bacteria</taxon>
        <taxon>Pseudomonadati</taxon>
        <taxon>Pseudomonadota</taxon>
        <taxon>Alphaproteobacteria</taxon>
        <taxon>Hyphomicrobiales</taxon>
        <taxon>Nitrobacteraceae</taxon>
        <taxon>Rhodoplanes</taxon>
    </lineage>
</organism>
<reference evidence="1" key="1">
    <citation type="journal article" date="2023" name="Microbiol Resour">
        <title>Genome Sequences of Rhodoplanes serenus and Two Thermotolerant Strains, Rhodoplanes tepidamans and 'Rhodoplanes cryptolactis,' Further Refine the Genus.</title>
        <authorList>
            <person name="Rayyan A.A."/>
            <person name="Kyndt J.A."/>
        </authorList>
    </citation>
    <scope>NUCLEOTIDE SEQUENCE</scope>
    <source>
        <strain evidence="1">DSM 9987</strain>
    </source>
</reference>
<dbReference type="EMBL" id="JAQQLI010000003">
    <property type="protein sequence ID" value="MDC7784726.1"/>
    <property type="molecule type" value="Genomic_DNA"/>
</dbReference>
<evidence type="ECO:0000313" key="1">
    <source>
        <dbReference type="EMBL" id="MDC7784726.1"/>
    </source>
</evidence>
<dbReference type="Proteomes" id="UP001165652">
    <property type="component" value="Unassembled WGS sequence"/>
</dbReference>
<accession>A0ABT5J504</accession>